<dbReference type="PROSITE" id="PS51257">
    <property type="entry name" value="PROKAR_LIPOPROTEIN"/>
    <property type="match status" value="1"/>
</dbReference>
<name>A0ABV6LSD1_9BACI</name>
<keyword evidence="2" id="KW-0732">Signal</keyword>
<feature type="compositionally biased region" description="Acidic residues" evidence="1">
    <location>
        <begin position="45"/>
        <end position="83"/>
    </location>
</feature>
<evidence type="ECO:0008006" key="5">
    <source>
        <dbReference type="Google" id="ProtNLM"/>
    </source>
</evidence>
<feature type="region of interest" description="Disordered" evidence="1">
    <location>
        <begin position="270"/>
        <end position="289"/>
    </location>
</feature>
<dbReference type="EMBL" id="JBHLTP010000013">
    <property type="protein sequence ID" value="MFC0525292.1"/>
    <property type="molecule type" value="Genomic_DNA"/>
</dbReference>
<feature type="chain" id="PRO_5046790879" description="DUF5067 domain-containing protein" evidence="2">
    <location>
        <begin position="18"/>
        <end position="289"/>
    </location>
</feature>
<evidence type="ECO:0000256" key="1">
    <source>
        <dbReference type="SAM" id="MobiDB-lite"/>
    </source>
</evidence>
<evidence type="ECO:0000256" key="2">
    <source>
        <dbReference type="SAM" id="SignalP"/>
    </source>
</evidence>
<sequence>MRKTLYCILLGALLVLAACSNDSSKDIEDMDSNETDAKQSNTDEQVSDDQAEQDTSDGSEEEGNPSDEASDDTEDDSSSDNDSSEGNTSDSSEEENGDNNSSSDNDSKQNEEESNDLSKGLNTYRPEEGMTKTFIQDDQYEITFNIVATNNTHLQRVIRFGDIETLEILKWVENDVSVVYKEENPENTKDQLDSFETFEPPETIIDLKQKGEGKKDEWQITKENATVELPYKKLDNVIVVQKTQTSSSSNKKSILTRYYAEGLGMVKETRETDGSNGFKSVAELQSVKK</sequence>
<gene>
    <name evidence="3" type="ORF">ACFFGV_17050</name>
</gene>
<feature type="signal peptide" evidence="2">
    <location>
        <begin position="1"/>
        <end position="17"/>
    </location>
</feature>
<comment type="caution">
    <text evidence="3">The sequence shown here is derived from an EMBL/GenBank/DDBJ whole genome shotgun (WGS) entry which is preliminary data.</text>
</comment>
<dbReference type="RefSeq" id="WP_377350383.1">
    <property type="nucleotide sequence ID" value="NZ_JBHLTP010000013.1"/>
</dbReference>
<organism evidence="3 4">
    <name type="scientific">Pontibacillus salicampi</name>
    <dbReference type="NCBI Taxonomy" id="1449801"/>
    <lineage>
        <taxon>Bacteria</taxon>
        <taxon>Bacillati</taxon>
        <taxon>Bacillota</taxon>
        <taxon>Bacilli</taxon>
        <taxon>Bacillales</taxon>
        <taxon>Bacillaceae</taxon>
        <taxon>Pontibacillus</taxon>
    </lineage>
</organism>
<evidence type="ECO:0000313" key="4">
    <source>
        <dbReference type="Proteomes" id="UP001589836"/>
    </source>
</evidence>
<proteinExistence type="predicted"/>
<feature type="region of interest" description="Disordered" evidence="1">
    <location>
        <begin position="24"/>
        <end position="125"/>
    </location>
</feature>
<accession>A0ABV6LSD1</accession>
<reference evidence="3 4" key="1">
    <citation type="submission" date="2024-09" db="EMBL/GenBank/DDBJ databases">
        <authorList>
            <person name="Sun Q."/>
            <person name="Mori K."/>
        </authorList>
    </citation>
    <scope>NUCLEOTIDE SEQUENCE [LARGE SCALE GENOMIC DNA]</scope>
    <source>
        <strain evidence="3 4">NCAIM B.02529</strain>
    </source>
</reference>
<keyword evidence="4" id="KW-1185">Reference proteome</keyword>
<dbReference type="Proteomes" id="UP001589836">
    <property type="component" value="Unassembled WGS sequence"/>
</dbReference>
<evidence type="ECO:0000313" key="3">
    <source>
        <dbReference type="EMBL" id="MFC0525292.1"/>
    </source>
</evidence>
<protein>
    <recommendedName>
        <fullName evidence="5">DUF5067 domain-containing protein</fullName>
    </recommendedName>
</protein>